<dbReference type="InterPro" id="IPR021190">
    <property type="entry name" value="Pept_M10A"/>
</dbReference>
<evidence type="ECO:0000256" key="16">
    <source>
        <dbReference type="PIRSR" id="PIRSR621190-4"/>
    </source>
</evidence>
<keyword evidence="10" id="KW-0865">Zymogen</keyword>
<dbReference type="GeneID" id="115815177"/>
<feature type="binding site" evidence="14">
    <location>
        <position position="345"/>
    </location>
    <ligand>
        <name>Ca(2+)</name>
        <dbReference type="ChEBI" id="CHEBI:29108"/>
        <label>5</label>
    </ligand>
</feature>
<dbReference type="GO" id="GO:0030198">
    <property type="term" value="P:extracellular matrix organization"/>
    <property type="evidence" value="ECO:0007669"/>
    <property type="project" value="TreeGrafter"/>
</dbReference>
<feature type="binding site" evidence="14">
    <location>
        <position position="160"/>
    </location>
    <ligand>
        <name>Zn(2+)</name>
        <dbReference type="ChEBI" id="CHEBI:29105"/>
        <label>1</label>
    </ligand>
</feature>
<dbReference type="CDD" id="cd04278">
    <property type="entry name" value="ZnMc_MMP"/>
    <property type="match status" value="1"/>
</dbReference>
<comment type="cofactor">
    <cofactor evidence="14">
        <name>Zn(2+)</name>
        <dbReference type="ChEBI" id="CHEBI:29105"/>
    </cofactor>
    <text evidence="14">Binds 2 Zn(2+) ions per subunit.</text>
</comment>
<feature type="binding site" evidence="14">
    <location>
        <position position="166"/>
    </location>
    <ligand>
        <name>Ca(2+)</name>
        <dbReference type="ChEBI" id="CHEBI:29108"/>
        <label>3</label>
    </ligand>
</feature>
<dbReference type="GO" id="GO:0006508">
    <property type="term" value="P:proteolysis"/>
    <property type="evidence" value="ECO:0007669"/>
    <property type="project" value="UniProtKB-KW"/>
</dbReference>
<dbReference type="SUPFAM" id="SSF47090">
    <property type="entry name" value="PGBD-like"/>
    <property type="match status" value="1"/>
</dbReference>
<feature type="binding site" evidence="14">
    <location>
        <position position="182"/>
    </location>
    <ligand>
        <name>Ca(2+)</name>
        <dbReference type="ChEBI" id="CHEBI:29108"/>
        <label>2</label>
    </ligand>
</feature>
<dbReference type="SMART" id="SM00235">
    <property type="entry name" value="ZnMc"/>
    <property type="match status" value="1"/>
</dbReference>
<dbReference type="PRINTS" id="PR00138">
    <property type="entry name" value="MATRIXIN"/>
</dbReference>
<dbReference type="InterPro" id="IPR036365">
    <property type="entry name" value="PGBD-like_sf"/>
</dbReference>
<dbReference type="InterPro" id="IPR006026">
    <property type="entry name" value="Peptidase_Metallo"/>
</dbReference>
<dbReference type="GO" id="GO:0031012">
    <property type="term" value="C:extracellular matrix"/>
    <property type="evidence" value="ECO:0007669"/>
    <property type="project" value="InterPro"/>
</dbReference>
<gene>
    <name evidence="20" type="primary">mmp20a</name>
</gene>
<keyword evidence="9 20" id="KW-0482">Metalloprotease</keyword>
<dbReference type="InterPro" id="IPR000585">
    <property type="entry name" value="Hemopexin-like_dom"/>
</dbReference>
<evidence type="ECO:0000256" key="15">
    <source>
        <dbReference type="PIRSR" id="PIRSR621190-3"/>
    </source>
</evidence>
<feature type="binding site" evidence="14">
    <location>
        <position position="189"/>
    </location>
    <ligand>
        <name>Ca(2+)</name>
        <dbReference type="ChEBI" id="CHEBI:29108"/>
        <label>1</label>
    </ligand>
</feature>
<evidence type="ECO:0000256" key="5">
    <source>
        <dbReference type="ARBA" id="ARBA00022737"/>
    </source>
</evidence>
<feature type="disulfide bond" evidence="15">
    <location>
        <begin position="289"/>
        <end position="478"/>
    </location>
</feature>
<evidence type="ECO:0000256" key="6">
    <source>
        <dbReference type="ARBA" id="ARBA00022801"/>
    </source>
</evidence>
<organism evidence="19 20">
    <name type="scientific">Chanos chanos</name>
    <name type="common">Milkfish</name>
    <name type="synonym">Mugil chanos</name>
    <dbReference type="NCBI Taxonomy" id="29144"/>
    <lineage>
        <taxon>Eukaryota</taxon>
        <taxon>Metazoa</taxon>
        <taxon>Chordata</taxon>
        <taxon>Craniata</taxon>
        <taxon>Vertebrata</taxon>
        <taxon>Euteleostomi</taxon>
        <taxon>Actinopterygii</taxon>
        <taxon>Neopterygii</taxon>
        <taxon>Teleostei</taxon>
        <taxon>Ostariophysi</taxon>
        <taxon>Gonorynchiformes</taxon>
        <taxon>Chanidae</taxon>
        <taxon>Chanos</taxon>
    </lineage>
</organism>
<dbReference type="PROSITE" id="PS51642">
    <property type="entry name" value="HEMOPEXIN_2"/>
    <property type="match status" value="2"/>
</dbReference>
<feature type="binding site" evidence="13">
    <location>
        <position position="229"/>
    </location>
    <ligand>
        <name>Zn(2+)</name>
        <dbReference type="ChEBI" id="CHEBI:29105"/>
        <label>2</label>
        <note>catalytic</note>
    </ligand>
</feature>
<reference evidence="20" key="1">
    <citation type="submission" date="2025-08" db="UniProtKB">
        <authorList>
            <consortium name="RefSeq"/>
        </authorList>
    </citation>
    <scope>IDENTIFICATION</scope>
</reference>
<feature type="binding site" evidence="13">
    <location>
        <position position="239"/>
    </location>
    <ligand>
        <name>Zn(2+)</name>
        <dbReference type="ChEBI" id="CHEBI:29105"/>
        <label>2</label>
        <note>catalytic</note>
    </ligand>
</feature>
<feature type="binding site" evidence="14">
    <location>
        <position position="296"/>
    </location>
    <ligand>
        <name>Ca(2+)</name>
        <dbReference type="ChEBI" id="CHEBI:29108"/>
        <label>4</label>
    </ligand>
</feature>
<evidence type="ECO:0000256" key="12">
    <source>
        <dbReference type="PIRSR" id="PIRSR001191-1"/>
    </source>
</evidence>
<keyword evidence="5" id="KW-0677">Repeat</keyword>
<feature type="binding site" evidence="14">
    <location>
        <position position="173"/>
    </location>
    <ligand>
        <name>Zn(2+)</name>
        <dbReference type="ChEBI" id="CHEBI:29105"/>
        <label>1</label>
    </ligand>
</feature>
<dbReference type="GO" id="GO:0004222">
    <property type="term" value="F:metalloendopeptidase activity"/>
    <property type="evidence" value="ECO:0007669"/>
    <property type="project" value="InterPro"/>
</dbReference>
<evidence type="ECO:0000313" key="19">
    <source>
        <dbReference type="Proteomes" id="UP000504632"/>
    </source>
</evidence>
<evidence type="ECO:0000256" key="8">
    <source>
        <dbReference type="ARBA" id="ARBA00022837"/>
    </source>
</evidence>
<evidence type="ECO:0000256" key="11">
    <source>
        <dbReference type="ARBA" id="ARBA00023157"/>
    </source>
</evidence>
<feature type="binding site" evidence="13">
    <location>
        <position position="233"/>
    </location>
    <ligand>
        <name>Zn(2+)</name>
        <dbReference type="ChEBI" id="CHEBI:29105"/>
        <label>2</label>
        <note>catalytic</note>
    </ligand>
</feature>
<evidence type="ECO:0000256" key="10">
    <source>
        <dbReference type="ARBA" id="ARBA00023145"/>
    </source>
</evidence>
<dbReference type="AlphaFoldDB" id="A0A6J2VS49"/>
<evidence type="ECO:0000256" key="9">
    <source>
        <dbReference type="ARBA" id="ARBA00023049"/>
    </source>
</evidence>
<dbReference type="Gene3D" id="2.110.10.10">
    <property type="entry name" value="Hemopexin-like domain"/>
    <property type="match status" value="1"/>
</dbReference>
<evidence type="ECO:0000259" key="18">
    <source>
        <dbReference type="SMART" id="SM00235"/>
    </source>
</evidence>
<feature type="repeat" description="Hemopexin" evidence="17">
    <location>
        <begin position="339"/>
        <end position="384"/>
    </location>
</feature>
<name>A0A6J2VS49_CHACN</name>
<dbReference type="Pfam" id="PF00045">
    <property type="entry name" value="Hemopexin"/>
    <property type="match status" value="2"/>
</dbReference>
<evidence type="ECO:0000256" key="2">
    <source>
        <dbReference type="ARBA" id="ARBA00022670"/>
    </source>
</evidence>
<dbReference type="PIRSF" id="PIRSF001191">
    <property type="entry name" value="Peptidase_M10A_matrix"/>
    <property type="match status" value="1"/>
</dbReference>
<dbReference type="CTD" id="100329766"/>
<dbReference type="Pfam" id="PF01471">
    <property type="entry name" value="PG_binding_1"/>
    <property type="match status" value="1"/>
</dbReference>
<keyword evidence="8 14" id="KW-0106">Calcium</keyword>
<dbReference type="GO" id="GO:0030574">
    <property type="term" value="P:collagen catabolic process"/>
    <property type="evidence" value="ECO:0007669"/>
    <property type="project" value="TreeGrafter"/>
</dbReference>
<dbReference type="SUPFAM" id="SSF55486">
    <property type="entry name" value="Metalloproteases ('zincins'), catalytic domain"/>
    <property type="match status" value="1"/>
</dbReference>
<keyword evidence="4" id="KW-0732">Signal</keyword>
<evidence type="ECO:0000256" key="3">
    <source>
        <dbReference type="ARBA" id="ARBA00022723"/>
    </source>
</evidence>
<feature type="binding site" evidence="14">
    <location>
        <position position="158"/>
    </location>
    <ligand>
        <name>Zn(2+)</name>
        <dbReference type="ChEBI" id="CHEBI:29105"/>
        <label>1</label>
    </ligand>
</feature>
<dbReference type="InParanoid" id="A0A6J2VS49"/>
<feature type="modified residue" description="Phosphotyrosine; by PKDCC" evidence="16">
    <location>
        <position position="373"/>
    </location>
</feature>
<keyword evidence="19" id="KW-1185">Reference proteome</keyword>
<feature type="binding site" evidence="14">
    <location>
        <position position="186"/>
    </location>
    <ligand>
        <name>Zn(2+)</name>
        <dbReference type="ChEBI" id="CHEBI:29105"/>
        <label>1</label>
    </ligand>
</feature>
<feature type="binding site" evidence="14">
    <location>
        <position position="439"/>
    </location>
    <ligand>
        <name>Ca(2+)</name>
        <dbReference type="ChEBI" id="CHEBI:29108"/>
        <label>4</label>
    </ligand>
</feature>
<feature type="binding site" evidence="14">
    <location>
        <position position="247"/>
    </location>
    <ligand>
        <name>Zn(2+)</name>
        <dbReference type="ChEBI" id="CHEBI:29105"/>
        <label>2</label>
        <note>catalytic</note>
    </ligand>
</feature>
<dbReference type="OrthoDB" id="406838at2759"/>
<dbReference type="GO" id="GO:0008270">
    <property type="term" value="F:zinc ion binding"/>
    <property type="evidence" value="ECO:0007669"/>
    <property type="project" value="InterPro"/>
</dbReference>
<feature type="binding site" evidence="14">
    <location>
        <position position="184"/>
    </location>
    <ligand>
        <name>Ca(2+)</name>
        <dbReference type="ChEBI" id="CHEBI:29108"/>
        <label>2</label>
    </ligand>
</feature>
<dbReference type="InterPro" id="IPR033739">
    <property type="entry name" value="M10A_MMP"/>
</dbReference>
<feature type="binding site" evidence="14">
    <location>
        <position position="114"/>
    </location>
    <ligand>
        <name>Ca(2+)</name>
        <dbReference type="ChEBI" id="CHEBI:29108"/>
        <label>1</label>
    </ligand>
</feature>
<keyword evidence="6" id="KW-0378">Hydrolase</keyword>
<feature type="binding site" evidence="14">
    <location>
        <position position="191"/>
    </location>
    <ligand>
        <name>Ca(2+)</name>
        <dbReference type="ChEBI" id="CHEBI:29108"/>
        <label>3</label>
    </ligand>
</feature>
<dbReference type="SUPFAM" id="SSF50923">
    <property type="entry name" value="Hemopexin-like domain"/>
    <property type="match status" value="1"/>
</dbReference>
<dbReference type="SMART" id="SM00120">
    <property type="entry name" value="HX"/>
    <property type="match status" value="4"/>
</dbReference>
<evidence type="ECO:0000256" key="14">
    <source>
        <dbReference type="PIRSR" id="PIRSR621190-2"/>
    </source>
</evidence>
<evidence type="ECO:0000256" key="7">
    <source>
        <dbReference type="ARBA" id="ARBA00022833"/>
    </source>
</evidence>
<dbReference type="CDD" id="cd00094">
    <property type="entry name" value="HX"/>
    <property type="match status" value="1"/>
</dbReference>
<dbReference type="FunFam" id="2.110.10.10:FF:000002">
    <property type="entry name" value="Matrix metallopeptidase 3"/>
    <property type="match status" value="1"/>
</dbReference>
<keyword evidence="3 13" id="KW-0479">Metal-binding</keyword>
<dbReference type="Proteomes" id="UP000504632">
    <property type="component" value="Chromosome 6"/>
</dbReference>
<evidence type="ECO:0000256" key="13">
    <source>
        <dbReference type="PIRSR" id="PIRSR001191-2"/>
    </source>
</evidence>
<evidence type="ECO:0000256" key="4">
    <source>
        <dbReference type="ARBA" id="ARBA00022729"/>
    </source>
</evidence>
<keyword evidence="2" id="KW-0645">Protease</keyword>
<dbReference type="PANTHER" id="PTHR10201:SF297">
    <property type="entry name" value="MATRIX METALLOPROTEINASE-20"/>
    <property type="match status" value="1"/>
</dbReference>
<feature type="binding site" evidence="14">
    <location>
        <position position="165"/>
    </location>
    <ligand>
        <name>Ca(2+)</name>
        <dbReference type="ChEBI" id="CHEBI:29108"/>
        <label>3</label>
    </ligand>
</feature>
<feature type="binding site" evidence="14">
    <location>
        <position position="188"/>
    </location>
    <ligand>
        <name>Ca(2+)</name>
        <dbReference type="ChEBI" id="CHEBI:29108"/>
        <label>3</label>
    </ligand>
</feature>
<feature type="binding site" evidence="14">
    <location>
        <position position="392"/>
    </location>
    <ligand>
        <name>Ca(2+)</name>
        <dbReference type="ChEBI" id="CHEBI:29108"/>
        <label>5</label>
    </ligand>
</feature>
<dbReference type="InterPro" id="IPR001818">
    <property type="entry name" value="Pept_M10_metallopeptidase"/>
</dbReference>
<evidence type="ECO:0000256" key="1">
    <source>
        <dbReference type="ARBA" id="ARBA00010370"/>
    </source>
</evidence>
<protein>
    <submittedName>
        <fullName evidence="20">Matrix metalloproteinase-20</fullName>
    </submittedName>
</protein>
<sequence>MALDVGGELVATHELLMDLTDNSGTLGYLQRFYHLKLGSSSRDRRHLPSMVGKIKEMQAFFGLKETGHLDPQTLAVMKKDRCGVPDVDNFSLYPNRPKWKNLTVTYRIAKYTSDLRKEEVENSLHMALKIWSDAAPLRFVRVESGKADIIISFVSRGHGDFFPFDGPKGVLAHAFEPGTDIGGDVHFDDDEIWTMGYQKPVAASVRKVLKLDGLLGSFSGYNLFTVAAHELGHSLGLAHSRDPSALMYPNYKYFDAAKYTLPKDDTLGIQSLYGKHTKTQETRPIPRRCHPDFSVDAVAIVGHELLFFKNSYVWLRMIWRSYWNRLKEGFINTYLPSITSPVDAAYNIPARGVAYIFTGPKYWMVQNLKMKSYSGSIYEYGFPLIVKEIDAAVHISEYRKTYFFTGDVYYRYDEARSMMDRGFPRKIQTDWPGIVGRVDAAFELAGTVHVFSGSKAYGFNYRQGRVVYVVRANAWLGC</sequence>
<feature type="repeat" description="Hemopexin" evidence="17">
    <location>
        <begin position="386"/>
        <end position="434"/>
    </location>
</feature>
<keyword evidence="11 15" id="KW-1015">Disulfide bond</keyword>
<evidence type="ECO:0000256" key="17">
    <source>
        <dbReference type="PROSITE-ProRule" id="PRU01011"/>
    </source>
</evidence>
<dbReference type="RefSeq" id="XP_030634001.1">
    <property type="nucleotide sequence ID" value="XM_030778141.1"/>
</dbReference>
<dbReference type="InterPro" id="IPR002477">
    <property type="entry name" value="Peptidoglycan-bd-like"/>
</dbReference>
<feature type="binding site" evidence="14">
    <location>
        <position position="148"/>
    </location>
    <ligand>
        <name>Ca(2+)</name>
        <dbReference type="ChEBI" id="CHEBI:29108"/>
        <label>2</label>
    </ligand>
</feature>
<feature type="binding site" description="in inhibited form" evidence="14">
    <location>
        <position position="82"/>
    </location>
    <ligand>
        <name>Zn(2+)</name>
        <dbReference type="ChEBI" id="CHEBI:29105"/>
        <label>2</label>
        <note>catalytic</note>
    </ligand>
</feature>
<keyword evidence="7 13" id="KW-0862">Zinc</keyword>
<dbReference type="InterPro" id="IPR024079">
    <property type="entry name" value="MetalloPept_cat_dom_sf"/>
</dbReference>
<dbReference type="Pfam" id="PF00413">
    <property type="entry name" value="Peptidase_M10"/>
    <property type="match status" value="1"/>
</dbReference>
<dbReference type="InterPro" id="IPR036375">
    <property type="entry name" value="Hemopexin-like_dom_sf"/>
</dbReference>
<dbReference type="GO" id="GO:0005615">
    <property type="term" value="C:extracellular space"/>
    <property type="evidence" value="ECO:0007669"/>
    <property type="project" value="TreeGrafter"/>
</dbReference>
<feature type="binding site" evidence="14">
    <location>
        <position position="191"/>
    </location>
    <ligand>
        <name>Ca(2+)</name>
        <dbReference type="ChEBI" id="CHEBI:29108"/>
        <label>1</label>
    </ligand>
</feature>
<comment type="cofactor">
    <cofactor evidence="14">
        <name>Ca(2+)</name>
        <dbReference type="ChEBI" id="CHEBI:29108"/>
    </cofactor>
    <text evidence="14">Can bind about 5 Ca(2+) ions per subunit.</text>
</comment>
<dbReference type="PANTHER" id="PTHR10201">
    <property type="entry name" value="MATRIX METALLOPROTEINASE"/>
    <property type="match status" value="1"/>
</dbReference>
<feature type="binding site" evidence="14">
    <location>
        <position position="343"/>
    </location>
    <ligand>
        <name>Ca(2+)</name>
        <dbReference type="ChEBI" id="CHEBI:29108"/>
        <label>4</label>
    </ligand>
</feature>
<accession>A0A6J2VS49</accession>
<comment type="similarity">
    <text evidence="1">Belongs to the peptidase M10A family.</text>
</comment>
<dbReference type="InterPro" id="IPR018487">
    <property type="entry name" value="Hemopexin-like_repeat"/>
</dbReference>
<feature type="domain" description="Peptidase metallopeptidase" evidence="18">
    <location>
        <begin position="95"/>
        <end position="275"/>
    </location>
</feature>
<evidence type="ECO:0000313" key="20">
    <source>
        <dbReference type="RefSeq" id="XP_030634001.1"/>
    </source>
</evidence>
<feature type="active site" evidence="12">
    <location>
        <position position="230"/>
    </location>
</feature>
<dbReference type="Gene3D" id="3.40.390.10">
    <property type="entry name" value="Collagenase (Catalytic Domain)"/>
    <property type="match status" value="1"/>
</dbReference>
<proteinExistence type="inferred from homology"/>